<evidence type="ECO:0000256" key="9">
    <source>
        <dbReference type="SAM" id="MobiDB-lite"/>
    </source>
</evidence>
<dbReference type="GO" id="GO:0015075">
    <property type="term" value="F:monoatomic ion transmembrane transporter activity"/>
    <property type="evidence" value="ECO:0007669"/>
    <property type="project" value="InterPro"/>
</dbReference>
<evidence type="ECO:0000256" key="5">
    <source>
        <dbReference type="ARBA" id="ARBA00022970"/>
    </source>
</evidence>
<evidence type="ECO:0000256" key="2">
    <source>
        <dbReference type="ARBA" id="ARBA00005974"/>
    </source>
</evidence>
<feature type="region of interest" description="Disordered" evidence="9">
    <location>
        <begin position="1"/>
        <end position="28"/>
    </location>
</feature>
<evidence type="ECO:0000256" key="6">
    <source>
        <dbReference type="ARBA" id="ARBA00022989"/>
    </source>
</evidence>
<dbReference type="PANTHER" id="PTHR11153">
    <property type="entry name" value="SIDEROFLEXIN"/>
    <property type="match status" value="1"/>
</dbReference>
<dbReference type="PANTHER" id="PTHR11153:SF3">
    <property type="entry name" value="SIDEROFLEXIN-4"/>
    <property type="match status" value="1"/>
</dbReference>
<evidence type="ECO:0000256" key="1">
    <source>
        <dbReference type="ARBA" id="ARBA00004225"/>
    </source>
</evidence>
<name>A0A3P9K5C6_ORYLA</name>
<evidence type="ECO:0000256" key="4">
    <source>
        <dbReference type="ARBA" id="ARBA00022692"/>
    </source>
</evidence>
<keyword evidence="3" id="KW-0813">Transport</keyword>
<reference evidence="11 12" key="2">
    <citation type="submission" date="2017-04" db="EMBL/GenBank/DDBJ databases">
        <title>CpG methylation of centromeres and impact of large insertions on vertebrate speciation.</title>
        <authorList>
            <person name="Ichikawa K."/>
            <person name="Yoshimura J."/>
            <person name="Morishita S."/>
        </authorList>
    </citation>
    <scope>NUCLEOTIDE SEQUENCE</scope>
    <source>
        <strain evidence="11 12">HNI</strain>
    </source>
</reference>
<feature type="transmembrane region" description="Helical" evidence="10">
    <location>
        <begin position="299"/>
        <end position="320"/>
    </location>
</feature>
<dbReference type="GO" id="GO:0006865">
    <property type="term" value="P:amino acid transport"/>
    <property type="evidence" value="ECO:0007669"/>
    <property type="project" value="UniProtKB-KW"/>
</dbReference>
<evidence type="ECO:0000256" key="7">
    <source>
        <dbReference type="ARBA" id="ARBA00023128"/>
    </source>
</evidence>
<keyword evidence="7" id="KW-0496">Mitochondrion</keyword>
<keyword evidence="4 10" id="KW-0812">Transmembrane</keyword>
<feature type="transmembrane region" description="Helical" evidence="10">
    <location>
        <begin position="341"/>
        <end position="359"/>
    </location>
</feature>
<feature type="compositionally biased region" description="Low complexity" evidence="9">
    <location>
        <begin position="17"/>
        <end position="28"/>
    </location>
</feature>
<protein>
    <submittedName>
        <fullName evidence="11">Sideroflexin 4</fullName>
    </submittedName>
</protein>
<sequence length="386" mass="41908">MRTIRPSVHPAVHPSFHPSVHPQSSIPSSIHPSICPSICPSIHPLIHPSIHPSILPSIHPSIHPSFHPSIHPDKPLHCEHVVFLQSFFSRARMWLNLLDPSLLLASDAEIVKARALLSSEEKLHEKEEAAVTLCLSSVHADSGDVLPLVFRAPAFLPIAGPMVVAALLPHRSVKAALFWQFLLQSYNAGFSHANRNSSAEQVRRTSLSHLLLITGTVSYAAVAAAFPQILLNRLGIRSLAVQTACRSVLPIPLSAVLAFLNVFTVRSEEMETGIRVFDSRGNPVGMSKAAGQKAVKETALSRAALLGTAAAVPNLLLLFLQRTAFFQRNPMLAAPCRHVSAVLVFGLMIPASFSLFPQLGTIKRENLEAELQAGVIGTELFYHRGL</sequence>
<organism evidence="11 12">
    <name type="scientific">Oryzias latipes</name>
    <name type="common">Japanese rice fish</name>
    <name type="synonym">Japanese killifish</name>
    <dbReference type="NCBI Taxonomy" id="8090"/>
    <lineage>
        <taxon>Eukaryota</taxon>
        <taxon>Metazoa</taxon>
        <taxon>Chordata</taxon>
        <taxon>Craniata</taxon>
        <taxon>Vertebrata</taxon>
        <taxon>Euteleostomi</taxon>
        <taxon>Actinopterygii</taxon>
        <taxon>Neopterygii</taxon>
        <taxon>Teleostei</taxon>
        <taxon>Neoteleostei</taxon>
        <taxon>Acanthomorphata</taxon>
        <taxon>Ovalentaria</taxon>
        <taxon>Atherinomorphae</taxon>
        <taxon>Beloniformes</taxon>
        <taxon>Adrianichthyidae</taxon>
        <taxon>Oryziinae</taxon>
        <taxon>Oryzias</taxon>
    </lineage>
</organism>
<evidence type="ECO:0000256" key="8">
    <source>
        <dbReference type="ARBA" id="ARBA00023136"/>
    </source>
</evidence>
<dbReference type="Pfam" id="PF03820">
    <property type="entry name" value="SFXNs"/>
    <property type="match status" value="1"/>
</dbReference>
<reference evidence="11" key="3">
    <citation type="submission" date="2025-08" db="UniProtKB">
        <authorList>
            <consortium name="Ensembl"/>
        </authorList>
    </citation>
    <scope>IDENTIFICATION</scope>
    <source>
        <strain evidence="11">HNI</strain>
    </source>
</reference>
<keyword evidence="6 10" id="KW-1133">Transmembrane helix</keyword>
<feature type="transmembrane region" description="Helical" evidence="10">
    <location>
        <begin position="243"/>
        <end position="263"/>
    </location>
</feature>
<keyword evidence="8 10" id="KW-0472">Membrane</keyword>
<comment type="subcellular location">
    <subcellularLocation>
        <location evidence="1">Mitochondrion membrane</location>
        <topology evidence="1">Multi-pass membrane protein</topology>
    </subcellularLocation>
</comment>
<proteinExistence type="inferred from homology"/>
<evidence type="ECO:0000256" key="3">
    <source>
        <dbReference type="ARBA" id="ARBA00022448"/>
    </source>
</evidence>
<evidence type="ECO:0000313" key="12">
    <source>
        <dbReference type="Proteomes" id="UP000265180"/>
    </source>
</evidence>
<comment type="similarity">
    <text evidence="2">Belongs to the sideroflexin family.</text>
</comment>
<dbReference type="Ensembl" id="ENSORLT00020009347.1">
    <property type="protein sequence ID" value="ENSORLP00020003607.1"/>
    <property type="gene ID" value="ENSORLG00020004412.1"/>
</dbReference>
<evidence type="ECO:0000256" key="10">
    <source>
        <dbReference type="SAM" id="Phobius"/>
    </source>
</evidence>
<reference evidence="11" key="4">
    <citation type="submission" date="2025-09" db="UniProtKB">
        <authorList>
            <consortium name="Ensembl"/>
        </authorList>
    </citation>
    <scope>IDENTIFICATION</scope>
    <source>
        <strain evidence="11">HNI</strain>
    </source>
</reference>
<accession>A0A3P9K5C6</accession>
<keyword evidence="5" id="KW-0029">Amino-acid transport</keyword>
<feature type="transmembrane region" description="Helical" evidence="10">
    <location>
        <begin position="210"/>
        <end position="231"/>
    </location>
</feature>
<dbReference type="AlphaFoldDB" id="A0A3P9K5C6"/>
<dbReference type="GO" id="GO:0031966">
    <property type="term" value="C:mitochondrial membrane"/>
    <property type="evidence" value="ECO:0007669"/>
    <property type="project" value="UniProtKB-SubCell"/>
</dbReference>
<reference key="1">
    <citation type="journal article" date="2007" name="Nature">
        <title>The medaka draft genome and insights into vertebrate genome evolution.</title>
        <authorList>
            <person name="Kasahara M."/>
            <person name="Naruse K."/>
            <person name="Sasaki S."/>
            <person name="Nakatani Y."/>
            <person name="Qu W."/>
            <person name="Ahsan B."/>
            <person name="Yamada T."/>
            <person name="Nagayasu Y."/>
            <person name="Doi K."/>
            <person name="Kasai Y."/>
            <person name="Jindo T."/>
            <person name="Kobayashi D."/>
            <person name="Shimada A."/>
            <person name="Toyoda A."/>
            <person name="Kuroki Y."/>
            <person name="Fujiyama A."/>
            <person name="Sasaki T."/>
            <person name="Shimizu A."/>
            <person name="Asakawa S."/>
            <person name="Shimizu N."/>
            <person name="Hashimoto S."/>
            <person name="Yang J."/>
            <person name="Lee Y."/>
            <person name="Matsushima K."/>
            <person name="Sugano S."/>
            <person name="Sakaizumi M."/>
            <person name="Narita T."/>
            <person name="Ohishi K."/>
            <person name="Haga S."/>
            <person name="Ohta F."/>
            <person name="Nomoto H."/>
            <person name="Nogata K."/>
            <person name="Morishita T."/>
            <person name="Endo T."/>
            <person name="Shin-I T."/>
            <person name="Takeda H."/>
            <person name="Morishita S."/>
            <person name="Kohara Y."/>
        </authorList>
    </citation>
    <scope>NUCLEOTIDE SEQUENCE [LARGE SCALE GENOMIC DNA]</scope>
    <source>
        <strain>Hd-rR</strain>
    </source>
</reference>
<evidence type="ECO:0000313" key="11">
    <source>
        <dbReference type="Ensembl" id="ENSORLP00020003607.1"/>
    </source>
</evidence>
<dbReference type="InterPro" id="IPR004686">
    <property type="entry name" value="Mtc"/>
</dbReference>
<dbReference type="Proteomes" id="UP000265180">
    <property type="component" value="Chromosome 15"/>
</dbReference>